<proteinExistence type="predicted"/>
<dbReference type="GO" id="GO:0004252">
    <property type="term" value="F:serine-type endopeptidase activity"/>
    <property type="evidence" value="ECO:0007669"/>
    <property type="project" value="UniProtKB-UniRule"/>
</dbReference>
<dbReference type="NCBIfam" id="TIGR02228">
    <property type="entry name" value="sigpep_I_arch"/>
    <property type="match status" value="1"/>
</dbReference>
<dbReference type="EC" id="3.4.21.89" evidence="5"/>
<evidence type="ECO:0000313" key="9">
    <source>
        <dbReference type="Proteomes" id="UP000578112"/>
    </source>
</evidence>
<reference evidence="8 9" key="1">
    <citation type="submission" date="2020-08" db="EMBL/GenBank/DDBJ databases">
        <title>Sequencing the genomes of 1000 actinobacteria strains.</title>
        <authorList>
            <person name="Klenk H.-P."/>
        </authorList>
    </citation>
    <scope>NUCLEOTIDE SEQUENCE [LARGE SCALE GENOMIC DNA]</scope>
    <source>
        <strain evidence="8 9">DSM 43149</strain>
    </source>
</reference>
<dbReference type="GO" id="GO:0009003">
    <property type="term" value="F:signal peptidase activity"/>
    <property type="evidence" value="ECO:0007669"/>
    <property type="project" value="UniProtKB-EC"/>
</dbReference>
<evidence type="ECO:0000256" key="2">
    <source>
        <dbReference type="ARBA" id="ARBA00022692"/>
    </source>
</evidence>
<protein>
    <recommendedName>
        <fullName evidence="5">Signal peptidase I</fullName>
        <ecNumber evidence="5">3.4.21.89</ecNumber>
    </recommendedName>
</protein>
<dbReference type="GO" id="GO:0006465">
    <property type="term" value="P:signal peptide processing"/>
    <property type="evidence" value="ECO:0007669"/>
    <property type="project" value="UniProtKB-UniRule"/>
</dbReference>
<evidence type="ECO:0000256" key="1">
    <source>
        <dbReference type="ARBA" id="ARBA00004370"/>
    </source>
</evidence>
<organism evidence="8 9">
    <name type="scientific">Actinoplanes digitatis</name>
    <dbReference type="NCBI Taxonomy" id="1868"/>
    <lineage>
        <taxon>Bacteria</taxon>
        <taxon>Bacillati</taxon>
        <taxon>Actinomycetota</taxon>
        <taxon>Actinomycetes</taxon>
        <taxon>Micromonosporales</taxon>
        <taxon>Micromonosporaceae</taxon>
        <taxon>Actinoplanes</taxon>
    </lineage>
</organism>
<dbReference type="RefSeq" id="WP_184994660.1">
    <property type="nucleotide sequence ID" value="NZ_BOMK01000010.1"/>
</dbReference>
<keyword evidence="3 7" id="KW-1133">Transmembrane helix</keyword>
<dbReference type="GO" id="GO:0016020">
    <property type="term" value="C:membrane"/>
    <property type="evidence" value="ECO:0007669"/>
    <property type="project" value="UniProtKB-SubCell"/>
</dbReference>
<evidence type="ECO:0000256" key="6">
    <source>
        <dbReference type="SAM" id="MobiDB-lite"/>
    </source>
</evidence>
<evidence type="ECO:0000313" key="8">
    <source>
        <dbReference type="EMBL" id="MBB4763322.1"/>
    </source>
</evidence>
<keyword evidence="2 7" id="KW-0812">Transmembrane</keyword>
<name>A0A7W7HYU9_9ACTN</name>
<dbReference type="InterPro" id="IPR036286">
    <property type="entry name" value="LexA/Signal_pep-like_sf"/>
</dbReference>
<dbReference type="InterPro" id="IPR001733">
    <property type="entry name" value="Peptidase_S26B"/>
</dbReference>
<comment type="caution">
    <text evidence="8">The sequence shown here is derived from an EMBL/GenBank/DDBJ whole genome shotgun (WGS) entry which is preliminary data.</text>
</comment>
<evidence type="ECO:0000256" key="5">
    <source>
        <dbReference type="NCBIfam" id="TIGR02228"/>
    </source>
</evidence>
<feature type="transmembrane region" description="Helical" evidence="7">
    <location>
        <begin position="36"/>
        <end position="61"/>
    </location>
</feature>
<dbReference type="CDD" id="cd06530">
    <property type="entry name" value="S26_SPase_I"/>
    <property type="match status" value="1"/>
</dbReference>
<keyword evidence="4 7" id="KW-0472">Membrane</keyword>
<evidence type="ECO:0000256" key="3">
    <source>
        <dbReference type="ARBA" id="ARBA00022989"/>
    </source>
</evidence>
<dbReference type="SUPFAM" id="SSF51306">
    <property type="entry name" value="LexA/Signal peptidase"/>
    <property type="match status" value="1"/>
</dbReference>
<dbReference type="EMBL" id="JACHNH010000001">
    <property type="protein sequence ID" value="MBB4763322.1"/>
    <property type="molecule type" value="Genomic_DNA"/>
</dbReference>
<dbReference type="InterPro" id="IPR019533">
    <property type="entry name" value="Peptidase_S26"/>
</dbReference>
<dbReference type="AlphaFoldDB" id="A0A7W7HYU9"/>
<gene>
    <name evidence="8" type="ORF">BJ971_003878</name>
</gene>
<feature type="region of interest" description="Disordered" evidence="6">
    <location>
        <begin position="393"/>
        <end position="427"/>
    </location>
</feature>
<accession>A0A7W7HYU9</accession>
<evidence type="ECO:0000256" key="7">
    <source>
        <dbReference type="SAM" id="Phobius"/>
    </source>
</evidence>
<feature type="transmembrane region" description="Helical" evidence="7">
    <location>
        <begin position="160"/>
        <end position="180"/>
    </location>
</feature>
<comment type="subcellular location">
    <subcellularLocation>
        <location evidence="1">Membrane</location>
    </subcellularLocation>
</comment>
<feature type="region of interest" description="Disordered" evidence="6">
    <location>
        <begin position="1"/>
        <end position="21"/>
    </location>
</feature>
<keyword evidence="9" id="KW-1185">Reference proteome</keyword>
<sequence>MTTMTAPAGQRRPRTGLSWPEDPSWPEALRIATARAMLWALTTLAMWAVVLVPFGFNATIITSGSMSPRIRTGDIVVTKDVDKSTELLGRVVTVDNPAKPGTLLTHRIVGTNPDGTYITQGDANPTPDLLGVRRDAVQGRAFLMVPWVGMSFMWAKQHDVVPLALTVIGFAGLIAAVQPASQSHLPGFSRNAVLTLAVSLAAAAAFITPATVDRSAAAYTATVVNAANTFATGDRAPSGPLVADATGPLFTSDDPTFSVPGAQTLTRTISVTYDPAPGSYQPDLRLYTANPSYTGSGTDVAKWLHIMIERVDGSSATTVYDGTVADLNNNHGRWAPINLNWNPDTRQTQEFRFRLTLDAPEHNTLAGTVTTDFRWFDVRNQWVEPQTLSTANASNTWSYQPPPAGRSPRAQVRDAEAVPLDQPPGDQ</sequence>
<dbReference type="Proteomes" id="UP000578112">
    <property type="component" value="Unassembled WGS sequence"/>
</dbReference>
<feature type="transmembrane region" description="Helical" evidence="7">
    <location>
        <begin position="192"/>
        <end position="212"/>
    </location>
</feature>
<dbReference type="Gene3D" id="2.10.109.10">
    <property type="entry name" value="Umud Fragment, subunit A"/>
    <property type="match status" value="1"/>
</dbReference>
<evidence type="ECO:0000256" key="4">
    <source>
        <dbReference type="ARBA" id="ARBA00023136"/>
    </source>
</evidence>